<accession>A0A336MMP8</accession>
<dbReference type="Pfam" id="PF00089">
    <property type="entry name" value="Trypsin"/>
    <property type="match status" value="1"/>
</dbReference>
<dbReference type="PROSITE" id="PS50240">
    <property type="entry name" value="TRYPSIN_DOM"/>
    <property type="match status" value="1"/>
</dbReference>
<dbReference type="AlphaFoldDB" id="A0A336MMP8"/>
<dbReference type="GO" id="GO:0004252">
    <property type="term" value="F:serine-type endopeptidase activity"/>
    <property type="evidence" value="ECO:0007669"/>
    <property type="project" value="InterPro"/>
</dbReference>
<dbReference type="EMBL" id="UFQT01001762">
    <property type="protein sequence ID" value="SSX31704.1"/>
    <property type="molecule type" value="Genomic_DNA"/>
</dbReference>
<dbReference type="InterPro" id="IPR009003">
    <property type="entry name" value="Peptidase_S1_PA"/>
</dbReference>
<comment type="similarity">
    <text evidence="1">Belongs to the peptidase S1 family. CLIP subfamily.</text>
</comment>
<feature type="domain" description="Peptidase S1" evidence="4">
    <location>
        <begin position="23"/>
        <end position="265"/>
    </location>
</feature>
<name>A0A336MMP8_CULSO</name>
<dbReference type="InterPro" id="IPR001254">
    <property type="entry name" value="Trypsin_dom"/>
</dbReference>
<dbReference type="Gene3D" id="2.40.10.10">
    <property type="entry name" value="Trypsin-like serine proteases"/>
    <property type="match status" value="1"/>
</dbReference>
<evidence type="ECO:0000256" key="2">
    <source>
        <dbReference type="SAM" id="MobiDB-lite"/>
    </source>
</evidence>
<sequence>MFKNCYFLVLTGLLLITENSYSIKNGEPTTKFIPLVCFLVFHEEYVCPCYVIHSYYVLAAATCSMNQFYIDVNYLFVSYDSTESESNLNRIPLRKLFPVDYVIAPEGYQPGASLIDRSSYEISIVKTHNSLVRESVTRAFNWNQLPWYTKFTLYSWGYTNDDDTEYPEKLQFATGDLDVNGCSDTGHPFASYMVMCFQLDRNAKVFNMKGNLGALILAGSPQEGDEKSNKLIGIYTGAQYESAQFKYEIMVNVAYYADWIEALIDGKVKLPPVNKQKFVFFPVSGVNSTVPTYKCRPIEKEYHHIRNKKQKDPEDDPTCSTEGDQC</sequence>
<dbReference type="SUPFAM" id="SSF50494">
    <property type="entry name" value="Trypsin-like serine proteases"/>
    <property type="match status" value="1"/>
</dbReference>
<reference evidence="5" key="1">
    <citation type="submission" date="2018-07" db="EMBL/GenBank/DDBJ databases">
        <authorList>
            <person name="Quirk P.G."/>
            <person name="Krulwich T.A."/>
        </authorList>
    </citation>
    <scope>NUCLEOTIDE SEQUENCE</scope>
</reference>
<evidence type="ECO:0000313" key="5">
    <source>
        <dbReference type="EMBL" id="SSX31704.1"/>
    </source>
</evidence>
<evidence type="ECO:0000256" key="1">
    <source>
        <dbReference type="ARBA" id="ARBA00024195"/>
    </source>
</evidence>
<dbReference type="InterPro" id="IPR043504">
    <property type="entry name" value="Peptidase_S1_PA_chymotrypsin"/>
</dbReference>
<evidence type="ECO:0000259" key="4">
    <source>
        <dbReference type="PROSITE" id="PS50240"/>
    </source>
</evidence>
<keyword evidence="3" id="KW-0732">Signal</keyword>
<dbReference type="GO" id="GO:0006508">
    <property type="term" value="P:proteolysis"/>
    <property type="evidence" value="ECO:0007669"/>
    <property type="project" value="InterPro"/>
</dbReference>
<evidence type="ECO:0000256" key="3">
    <source>
        <dbReference type="SAM" id="SignalP"/>
    </source>
</evidence>
<feature type="chain" id="PRO_5016375334" evidence="3">
    <location>
        <begin position="23"/>
        <end position="326"/>
    </location>
</feature>
<organism evidence="5">
    <name type="scientific">Culicoides sonorensis</name>
    <name type="common">Biting midge</name>
    <dbReference type="NCBI Taxonomy" id="179676"/>
    <lineage>
        <taxon>Eukaryota</taxon>
        <taxon>Metazoa</taxon>
        <taxon>Ecdysozoa</taxon>
        <taxon>Arthropoda</taxon>
        <taxon>Hexapoda</taxon>
        <taxon>Insecta</taxon>
        <taxon>Pterygota</taxon>
        <taxon>Neoptera</taxon>
        <taxon>Endopterygota</taxon>
        <taxon>Diptera</taxon>
        <taxon>Nematocera</taxon>
        <taxon>Chironomoidea</taxon>
        <taxon>Ceratopogonidae</taxon>
        <taxon>Ceratopogoninae</taxon>
        <taxon>Culicoides</taxon>
        <taxon>Monoculicoides</taxon>
    </lineage>
</organism>
<proteinExistence type="inferred from homology"/>
<gene>
    <name evidence="5" type="primary">CSON003979</name>
</gene>
<protein>
    <submittedName>
        <fullName evidence="5">CSON003979 protein</fullName>
    </submittedName>
</protein>
<feature type="signal peptide" evidence="3">
    <location>
        <begin position="1"/>
        <end position="22"/>
    </location>
</feature>
<dbReference type="VEuPathDB" id="VectorBase:CSON003979"/>
<dbReference type="SMART" id="SM00020">
    <property type="entry name" value="Tryp_SPc"/>
    <property type="match status" value="1"/>
</dbReference>
<feature type="region of interest" description="Disordered" evidence="2">
    <location>
        <begin position="304"/>
        <end position="326"/>
    </location>
</feature>